<gene>
    <name evidence="1" type="primary">si:ch211-170d8.2</name>
</gene>
<dbReference type="FunCoup" id="A0A671X8A4">
    <property type="interactions" value="106"/>
</dbReference>
<dbReference type="OMA" id="IRRVYRC"/>
<protein>
    <submittedName>
        <fullName evidence="1">Uncharacterized LOC115581780</fullName>
    </submittedName>
</protein>
<reference evidence="1" key="1">
    <citation type="submission" date="2021-04" db="EMBL/GenBank/DDBJ databases">
        <authorList>
            <consortium name="Wellcome Sanger Institute Data Sharing"/>
        </authorList>
    </citation>
    <scope>NUCLEOTIDE SEQUENCE [LARGE SCALE GENOMIC DNA]</scope>
</reference>
<dbReference type="OrthoDB" id="9943803at2759"/>
<evidence type="ECO:0000313" key="2">
    <source>
        <dbReference type="Proteomes" id="UP000472265"/>
    </source>
</evidence>
<dbReference type="Proteomes" id="UP000472265">
    <property type="component" value="Chromosome 5"/>
</dbReference>
<organism evidence="1 2">
    <name type="scientific">Sparus aurata</name>
    <name type="common">Gilthead sea bream</name>
    <dbReference type="NCBI Taxonomy" id="8175"/>
    <lineage>
        <taxon>Eukaryota</taxon>
        <taxon>Metazoa</taxon>
        <taxon>Chordata</taxon>
        <taxon>Craniata</taxon>
        <taxon>Vertebrata</taxon>
        <taxon>Euteleostomi</taxon>
        <taxon>Actinopterygii</taxon>
        <taxon>Neopterygii</taxon>
        <taxon>Teleostei</taxon>
        <taxon>Neoteleostei</taxon>
        <taxon>Acanthomorphata</taxon>
        <taxon>Eupercaria</taxon>
        <taxon>Spariformes</taxon>
        <taxon>Sparidae</taxon>
        <taxon>Sparus</taxon>
    </lineage>
</organism>
<reference evidence="1" key="3">
    <citation type="submission" date="2025-09" db="UniProtKB">
        <authorList>
            <consortium name="Ensembl"/>
        </authorList>
    </citation>
    <scope>IDENTIFICATION</scope>
</reference>
<sequence length="363" mass="39869">MDEVAAPRGASLCRRIKRKRWGVNGWLGGTNKKRGRVCEEGQDSNSKWGDVPIVSGVYSCRVWRAVKTQSPGFKSTMASARCCWTALFLLSVVTCGVFGRAVNTQGFVSRDEPSGQTLRTDALRRWRRAVAGTHRERCAELAAPWQENTRAAPEDDATRLQLRVRPFTPRAAQGLVFPEKSLFSFVRRVYHCCQEGLSCRSLKGIQGRLRGDTDVEFLLTGDVLSLTVMRAELHLQLSNPQHLDIHPVLSALAKRDLPTRYSVWSRGSSVELRVDLLFLFQSLQEAAGGAGGGPSLVNMRRVAFSSKEDRLQDTAGDVLGVTGTLPVQELGLVLGCSRAGSRVSCGAGGVQLSHTPFMALYHR</sequence>
<dbReference type="InParanoid" id="A0A671X8A4"/>
<name>A0A671X8A4_SPAAU</name>
<keyword evidence="2" id="KW-1185">Reference proteome</keyword>
<accession>A0A671X8A4</accession>
<dbReference type="Ensembl" id="ENSSAUT00010049788.1">
    <property type="protein sequence ID" value="ENSSAUP00010047369.1"/>
    <property type="gene ID" value="ENSSAUG00010019721.1"/>
</dbReference>
<proteinExistence type="predicted"/>
<dbReference type="AlphaFoldDB" id="A0A671X8A4"/>
<evidence type="ECO:0000313" key="1">
    <source>
        <dbReference type="Ensembl" id="ENSSAUP00010047369.1"/>
    </source>
</evidence>
<dbReference type="GeneTree" id="ENSGT00990000203785"/>
<reference evidence="1" key="2">
    <citation type="submission" date="2025-08" db="UniProtKB">
        <authorList>
            <consortium name="Ensembl"/>
        </authorList>
    </citation>
    <scope>IDENTIFICATION</scope>
</reference>